<dbReference type="GO" id="GO:0008713">
    <property type="term" value="F:ADP-heptose-lipopolysaccharide heptosyltransferase activity"/>
    <property type="evidence" value="ECO:0007669"/>
    <property type="project" value="TreeGrafter"/>
</dbReference>
<sequence length="361" mass="40585">MSAPTIIPGSWLDREGGKGRRVCIVLLTGLGDVVNALPLVNALKDADPTLRISWVVEPMPAPMLSPHPSVDEVIVYRKKLGVAGVRQLAGEMFRQPRWDLAINLHVFAKSIWGTMFSRAPRRVGFDRARTFDQTWLVTNDRIGPRPRRHTVDMFLEFAAHLGAPVAAPEWRITFTDEEQAARAEFFSAIDRPLVGIVPASNITRKDWIAERWAGVVDALEGEFGFRAVLMGGPGERETRLAREITDAARHKPLWAMGDPIRRMAWMIDGCALLIAPDTGPLHMARALDTPVIGLYGHTSPWRVGPYERYHDLIIDRYTDPGEAPDPSRYDPKLGRMEQITVDDVVDRIRLARDRYGLMDRS</sequence>
<dbReference type="Pfam" id="PF01075">
    <property type="entry name" value="Glyco_transf_9"/>
    <property type="match status" value="1"/>
</dbReference>
<keyword evidence="1 3" id="KW-0328">Glycosyltransferase</keyword>
<dbReference type="PANTHER" id="PTHR30160:SF21">
    <property type="entry name" value="LIPOPOLYSACCHARIDE CORE HEPTOSYLTRANSFERASE OPSX"/>
    <property type="match status" value="1"/>
</dbReference>
<evidence type="ECO:0000256" key="1">
    <source>
        <dbReference type="ARBA" id="ARBA00022676"/>
    </source>
</evidence>
<dbReference type="GO" id="GO:0005829">
    <property type="term" value="C:cytosol"/>
    <property type="evidence" value="ECO:0007669"/>
    <property type="project" value="TreeGrafter"/>
</dbReference>
<comment type="caution">
    <text evidence="3">The sequence shown here is derived from an EMBL/GenBank/DDBJ whole genome shotgun (WGS) entry which is preliminary data.</text>
</comment>
<proteinExistence type="predicted"/>
<dbReference type="SUPFAM" id="SSF53756">
    <property type="entry name" value="UDP-Glycosyltransferase/glycogen phosphorylase"/>
    <property type="match status" value="1"/>
</dbReference>
<dbReference type="InterPro" id="IPR002201">
    <property type="entry name" value="Glyco_trans_9"/>
</dbReference>
<evidence type="ECO:0000256" key="2">
    <source>
        <dbReference type="ARBA" id="ARBA00022679"/>
    </source>
</evidence>
<dbReference type="InterPro" id="IPR051199">
    <property type="entry name" value="LPS_LOS_Heptosyltrfase"/>
</dbReference>
<evidence type="ECO:0000313" key="3">
    <source>
        <dbReference type="EMBL" id="MBB6068461.1"/>
    </source>
</evidence>
<reference evidence="3 4" key="1">
    <citation type="submission" date="2020-08" db="EMBL/GenBank/DDBJ databases">
        <title>Genomic Encyclopedia of Type Strains, Phase IV (KMG-IV): sequencing the most valuable type-strain genomes for metagenomic binning, comparative biology and taxonomic classification.</title>
        <authorList>
            <person name="Goeker M."/>
        </authorList>
    </citation>
    <scope>NUCLEOTIDE SEQUENCE [LARGE SCALE GENOMIC DNA]</scope>
    <source>
        <strain evidence="3 4">DSM 29007</strain>
    </source>
</reference>
<dbReference type="EMBL" id="JACHIA010000001">
    <property type="protein sequence ID" value="MBB6068461.1"/>
    <property type="molecule type" value="Genomic_DNA"/>
</dbReference>
<keyword evidence="4" id="KW-1185">Reference proteome</keyword>
<dbReference type="GO" id="GO:0009244">
    <property type="term" value="P:lipopolysaccharide core region biosynthetic process"/>
    <property type="evidence" value="ECO:0007669"/>
    <property type="project" value="TreeGrafter"/>
</dbReference>
<protein>
    <submittedName>
        <fullName evidence="3">Heptosyltransferase I</fullName>
        <ecNumber evidence="3">2.4.-.-</ecNumber>
    </submittedName>
</protein>
<accession>A0A841GIK5</accession>
<organism evidence="3 4">
    <name type="scientific">Longimicrobium terrae</name>
    <dbReference type="NCBI Taxonomy" id="1639882"/>
    <lineage>
        <taxon>Bacteria</taxon>
        <taxon>Pseudomonadati</taxon>
        <taxon>Gemmatimonadota</taxon>
        <taxon>Longimicrobiia</taxon>
        <taxon>Longimicrobiales</taxon>
        <taxon>Longimicrobiaceae</taxon>
        <taxon>Longimicrobium</taxon>
    </lineage>
</organism>
<dbReference type="Proteomes" id="UP000582837">
    <property type="component" value="Unassembled WGS sequence"/>
</dbReference>
<dbReference type="RefSeq" id="WP_170030563.1">
    <property type="nucleotide sequence ID" value="NZ_JABDTL010000001.1"/>
</dbReference>
<evidence type="ECO:0000313" key="4">
    <source>
        <dbReference type="Proteomes" id="UP000582837"/>
    </source>
</evidence>
<dbReference type="Gene3D" id="3.40.50.2000">
    <property type="entry name" value="Glycogen Phosphorylase B"/>
    <property type="match status" value="2"/>
</dbReference>
<dbReference type="CDD" id="cd03789">
    <property type="entry name" value="GT9_LPS_heptosyltransferase"/>
    <property type="match status" value="1"/>
</dbReference>
<dbReference type="PANTHER" id="PTHR30160">
    <property type="entry name" value="TETRAACYLDISACCHARIDE 4'-KINASE-RELATED"/>
    <property type="match status" value="1"/>
</dbReference>
<keyword evidence="2 3" id="KW-0808">Transferase</keyword>
<gene>
    <name evidence="3" type="ORF">HNQ61_000072</name>
</gene>
<dbReference type="AlphaFoldDB" id="A0A841GIK5"/>
<dbReference type="EC" id="2.4.-.-" evidence="3"/>
<name>A0A841GIK5_9BACT</name>